<evidence type="ECO:0000313" key="2">
    <source>
        <dbReference type="WBParaSite" id="PS1159_v2.g8701.t1"/>
    </source>
</evidence>
<proteinExistence type="predicted"/>
<name>A0AC35GTI7_9BILA</name>
<sequence length="721" mass="81692">MPPQATAKHFFGDTTSVIQNPFEFQRQQKGRSTEPEVAQFKASQRLLSSNKNMVNDGNFPGASLDSGIEEPYGSVNSDVLQFIPLGSGQEVGRSCHYLNFKGKKILLDCGIHPGMHGIDSLPFLDYVDVDEIDLLLITHFHLDHCGALPWLLTKTAFRGRCFMTHASKAIYRILLGDFVKVAKNGPGGDRILYTEDDVEKSMSKIECIDFKEQKEVNGVRFRAYVAGHVLGACMFMIEIDTVRILYTGDFSCEEDRHLRAAEIPEVTPDILISESTYGTQSHESREVREQRFTDTVKEIVTRGGRCLIPVFALGRAQELLLILDEFWHAHPELHTIPILYASSLAKKCMSVYQTFVNGMNSKVQRNLVNNNPFVFKHITYLKNSDHFDDVGPCVILASPGMLQPGLSRQLFEQWCPDTKNGCIVAGYCVEGTLAKHILSEPEEIVTLTGRRIPVRMQISYISFSAHTDFNQTSDFVTRLKPHHIILVHGEQGEMSRLKNGLQRLLEHNPDFANMEIHMPKNTEKLNLRFASEKVARLVGSIVTDLHTEDLIQGVLMRKNFNYNVLVPQDLMEYSSLRTSNVSSHQIIYFSRSEEWLAFNLRTLDPNLTIEQVDGYDLPDYLAIDSKRTKKELKKPATLFRMFENVIAVHLIKDEQLARISWTADVEADNFVDIVVFCIMNAQEHKGGDDQLLEFVEAKVKEENEKESDSMAESIEAAHIET</sequence>
<organism evidence="1 2">
    <name type="scientific">Panagrolaimus sp. PS1159</name>
    <dbReference type="NCBI Taxonomy" id="55785"/>
    <lineage>
        <taxon>Eukaryota</taxon>
        <taxon>Metazoa</taxon>
        <taxon>Ecdysozoa</taxon>
        <taxon>Nematoda</taxon>
        <taxon>Chromadorea</taxon>
        <taxon>Rhabditida</taxon>
        <taxon>Tylenchina</taxon>
        <taxon>Panagrolaimomorpha</taxon>
        <taxon>Panagrolaimoidea</taxon>
        <taxon>Panagrolaimidae</taxon>
        <taxon>Panagrolaimus</taxon>
    </lineage>
</organism>
<dbReference type="Proteomes" id="UP000887580">
    <property type="component" value="Unplaced"/>
</dbReference>
<protein>
    <submittedName>
        <fullName evidence="2">Cleavage and polyadenylation specificity factor subunit 3</fullName>
    </submittedName>
</protein>
<reference evidence="2" key="1">
    <citation type="submission" date="2022-11" db="UniProtKB">
        <authorList>
            <consortium name="WormBaseParasite"/>
        </authorList>
    </citation>
    <scope>IDENTIFICATION</scope>
</reference>
<dbReference type="WBParaSite" id="PS1159_v2.g8701.t1">
    <property type="protein sequence ID" value="PS1159_v2.g8701.t1"/>
    <property type="gene ID" value="PS1159_v2.g8701"/>
</dbReference>
<accession>A0AC35GTI7</accession>
<evidence type="ECO:0000313" key="1">
    <source>
        <dbReference type="Proteomes" id="UP000887580"/>
    </source>
</evidence>